<sequence>MSIKVDLLRYLTRTNETDQPGFLWTEIKCFQQCHKTIQVGFLTTSSCQTLFLFRTSFPREDETIGFFKFIVSVISTVGIIISLIDATPIDFNYCVIFIDRYIWELLTILSFSIFPVIRPYQS</sequence>
<evidence type="ECO:0000313" key="2">
    <source>
        <dbReference type="EMBL" id="CAD9231005.1"/>
    </source>
</evidence>
<keyword evidence="1" id="KW-0812">Transmembrane</keyword>
<protein>
    <submittedName>
        <fullName evidence="2">Uncharacterized protein</fullName>
    </submittedName>
</protein>
<organism evidence="2">
    <name type="scientific">Compsopogon caeruleus</name>
    <dbReference type="NCBI Taxonomy" id="31354"/>
    <lineage>
        <taxon>Eukaryota</taxon>
        <taxon>Rhodophyta</taxon>
        <taxon>Compsopogonophyceae</taxon>
        <taxon>Compsopogonales</taxon>
        <taxon>Compsopogonaceae</taxon>
        <taxon>Compsopogon</taxon>
    </lineage>
</organism>
<evidence type="ECO:0000256" key="1">
    <source>
        <dbReference type="SAM" id="Phobius"/>
    </source>
</evidence>
<proteinExistence type="predicted"/>
<reference evidence="2" key="1">
    <citation type="submission" date="2021-01" db="EMBL/GenBank/DDBJ databases">
        <authorList>
            <person name="Corre E."/>
            <person name="Pelletier E."/>
            <person name="Niang G."/>
            <person name="Scheremetjew M."/>
            <person name="Finn R."/>
            <person name="Kale V."/>
            <person name="Holt S."/>
            <person name="Cochrane G."/>
            <person name="Meng A."/>
            <person name="Brown T."/>
            <person name="Cohen L."/>
        </authorList>
    </citation>
    <scope>NUCLEOTIDE SEQUENCE</scope>
    <source>
        <strain evidence="2">SAG 36.94</strain>
    </source>
</reference>
<keyword evidence="1" id="KW-1133">Transmembrane helix</keyword>
<gene>
    <name evidence="2" type="ORF">CCAE0312_LOCUS3059</name>
</gene>
<feature type="transmembrane region" description="Helical" evidence="1">
    <location>
        <begin position="66"/>
        <end position="89"/>
    </location>
</feature>
<accession>A0A7S1XCP7</accession>
<feature type="transmembrane region" description="Helical" evidence="1">
    <location>
        <begin position="101"/>
        <end position="120"/>
    </location>
</feature>
<dbReference type="EMBL" id="HBGH01005686">
    <property type="protein sequence ID" value="CAD9231005.1"/>
    <property type="molecule type" value="Transcribed_RNA"/>
</dbReference>
<name>A0A7S1XCP7_9RHOD</name>
<keyword evidence="1" id="KW-0472">Membrane</keyword>
<dbReference type="AlphaFoldDB" id="A0A7S1XCP7"/>